<dbReference type="Gene3D" id="2.60.40.740">
    <property type="match status" value="1"/>
</dbReference>
<feature type="chain" id="PRO_5040964614" description="Isopeptide-forming domain-containing fimbrial protein" evidence="1">
    <location>
        <begin position="25"/>
        <end position="665"/>
    </location>
</feature>
<accession>A0A9W6CA80</accession>
<dbReference type="RefSeq" id="WP_281873455.1">
    <property type="nucleotide sequence ID" value="NZ_BSBO01000030.1"/>
</dbReference>
<keyword evidence="3" id="KW-1185">Reference proteome</keyword>
<name>A0A9W6CA80_9FIRM</name>
<evidence type="ECO:0000256" key="1">
    <source>
        <dbReference type="SAM" id="SignalP"/>
    </source>
</evidence>
<reference evidence="2 3" key="1">
    <citation type="journal article" date="2023" name="Int. J. Syst. Evol. Microbiol.">
        <title>Sellimonas catena sp. nov., isolated from human faeces.</title>
        <authorList>
            <person name="Hisatomi A."/>
            <person name="Ohkuma M."/>
            <person name="Sakamoto M."/>
        </authorList>
    </citation>
    <scope>NUCLEOTIDE SEQUENCE [LARGE SCALE GENOMIC DNA]</scope>
    <source>
        <strain evidence="2 3">12EGH17</strain>
    </source>
</reference>
<dbReference type="EMBL" id="BSBO01000030">
    <property type="protein sequence ID" value="GLG05507.1"/>
    <property type="molecule type" value="Genomic_DNA"/>
</dbReference>
<proteinExistence type="predicted"/>
<gene>
    <name evidence="2" type="ORF">Selli1_26810</name>
</gene>
<dbReference type="InterPro" id="IPR026466">
    <property type="entry name" value="Fim_isopep_form_D2_dom"/>
</dbReference>
<evidence type="ECO:0000313" key="2">
    <source>
        <dbReference type="EMBL" id="GLG05507.1"/>
    </source>
</evidence>
<keyword evidence="1" id="KW-0732">Signal</keyword>
<sequence length="665" mass="74888">MKKSRWKKGLVLALLLACTGTVNVRSAGHVSALEAAEQAGSPITVKQYGEEEDSSFSFRLKRTEHTTCTWKDTSGIADPQLIHQTGNGIERWGQMVTSDAQKGKISCYLTNMGSYKGKNTNLRITFTDWPSYRTESGERYYPVLGVSLSLTTDFYGLIFSDIWYEAKMEILDDQGRPLAVNMTYRADDLDFGQIFGVKKSDAISGLAVPEDSRVYYIDRDGFYYFYADNIASNEYEKDSVQVQYKNASAFTLRVGGGVAFPDSFTYTRYVSEKVKKDYERFRDHLVGESSVEESTNAGAILGWIAGSARGYGPFTPPVPVKSVDRTEVHGEDSFTYRINFKVPECQPADYYQSLVLTDPMPEALTVEKVVVYDADNQQDVSTKFHIQITKGTSDQVKVSARDTSSAWIYGRSFEIRIQVHKRPEYIFGKSNVVSNKAGLSVDQKTPKETEQVKTSFYYQITTEAKNGSITASNLKVPAGGTMQVTYSPLPGYYLKSVTVDQKETDKNQYISGYSFTKVNADHHIRVVYEKNPILTITKEVKGKWDEFGTPVFLFQITGTDYNGISRTYYEALEIPEQFKEDGVYRKSFTMQIPAGIWTVREIPVSRYRMTGIKEVENGSIEGSTVRLDTKDHDTAKATFCNELVNYGDFSHNDLEINVFGKQVGR</sequence>
<dbReference type="NCBIfam" id="TIGR04226">
    <property type="entry name" value="RrgB_K2N_iso_D2"/>
    <property type="match status" value="1"/>
</dbReference>
<protein>
    <recommendedName>
        <fullName evidence="4">Isopeptide-forming domain-containing fimbrial protein</fullName>
    </recommendedName>
</protein>
<feature type="signal peptide" evidence="1">
    <location>
        <begin position="1"/>
        <end position="24"/>
    </location>
</feature>
<dbReference type="Proteomes" id="UP001145145">
    <property type="component" value="Unassembled WGS sequence"/>
</dbReference>
<evidence type="ECO:0000313" key="3">
    <source>
        <dbReference type="Proteomes" id="UP001145145"/>
    </source>
</evidence>
<dbReference type="AlphaFoldDB" id="A0A9W6CA80"/>
<evidence type="ECO:0008006" key="4">
    <source>
        <dbReference type="Google" id="ProtNLM"/>
    </source>
</evidence>
<organism evidence="2 3">
    <name type="scientific">Sellimonas catena</name>
    <dbReference type="NCBI Taxonomy" id="2994035"/>
    <lineage>
        <taxon>Bacteria</taxon>
        <taxon>Bacillati</taxon>
        <taxon>Bacillota</taxon>
        <taxon>Clostridia</taxon>
        <taxon>Lachnospirales</taxon>
        <taxon>Lachnospiraceae</taxon>
        <taxon>Sellimonas</taxon>
    </lineage>
</organism>
<comment type="caution">
    <text evidence="2">The sequence shown here is derived from an EMBL/GenBank/DDBJ whole genome shotgun (WGS) entry which is preliminary data.</text>
</comment>